<dbReference type="Proteomes" id="UP000589036">
    <property type="component" value="Unassembled WGS sequence"/>
</dbReference>
<reference evidence="4 5" key="1">
    <citation type="submission" date="2020-07" db="EMBL/GenBank/DDBJ databases">
        <title>Sequencing the genomes of 1000 actinobacteria strains.</title>
        <authorList>
            <person name="Klenk H.-P."/>
        </authorList>
    </citation>
    <scope>NUCLEOTIDE SEQUENCE [LARGE SCALE GENOMIC DNA]</scope>
    <source>
        <strain evidence="4 5">CXB654</strain>
    </source>
</reference>
<keyword evidence="2" id="KW-1133">Transmembrane helix</keyword>
<feature type="compositionally biased region" description="Basic and acidic residues" evidence="1">
    <location>
        <begin position="64"/>
        <end position="75"/>
    </location>
</feature>
<feature type="region of interest" description="Disordered" evidence="1">
    <location>
        <begin position="37"/>
        <end position="75"/>
    </location>
</feature>
<keyword evidence="2" id="KW-0472">Membrane</keyword>
<dbReference type="RefSeq" id="WP_179645145.1">
    <property type="nucleotide sequence ID" value="NZ_BAAAYY010000046.1"/>
</dbReference>
<evidence type="ECO:0000313" key="5">
    <source>
        <dbReference type="Proteomes" id="UP000589036"/>
    </source>
</evidence>
<evidence type="ECO:0000313" key="4">
    <source>
        <dbReference type="EMBL" id="NYE49496.1"/>
    </source>
</evidence>
<keyword evidence="5" id="KW-1185">Reference proteome</keyword>
<comment type="caution">
    <text evidence="4">The sequence shown here is derived from an EMBL/GenBank/DDBJ whole genome shotgun (WGS) entry which is preliminary data.</text>
</comment>
<evidence type="ECO:0000256" key="3">
    <source>
        <dbReference type="SAM" id="SignalP"/>
    </source>
</evidence>
<name>A0A852TY79_9ACTN</name>
<feature type="chain" id="PRO_5039567713" evidence="3">
    <location>
        <begin position="35"/>
        <end position="139"/>
    </location>
</feature>
<feature type="signal peptide" evidence="3">
    <location>
        <begin position="1"/>
        <end position="34"/>
    </location>
</feature>
<proteinExistence type="predicted"/>
<feature type="transmembrane region" description="Helical" evidence="2">
    <location>
        <begin position="90"/>
        <end position="111"/>
    </location>
</feature>
<gene>
    <name evidence="4" type="ORF">HDA32_004616</name>
</gene>
<evidence type="ECO:0000256" key="2">
    <source>
        <dbReference type="SAM" id="Phobius"/>
    </source>
</evidence>
<accession>A0A852TY79</accession>
<sequence length="139" mass="14742">MFDQIARALRRPWIKGLLSTLLVCAFLLCSICHAESPSAKASPGHGTHTAAESAESGGAGPTGAHEHAGDHHCDDSDVLRADHRTGAVKLLMLLALGAALIPAVWAASPQVGTWSRLLRRRLIPRSGTQLLLSLCIIRV</sequence>
<organism evidence="4 5">
    <name type="scientific">Spinactinospora alkalitolerans</name>
    <dbReference type="NCBI Taxonomy" id="687207"/>
    <lineage>
        <taxon>Bacteria</taxon>
        <taxon>Bacillati</taxon>
        <taxon>Actinomycetota</taxon>
        <taxon>Actinomycetes</taxon>
        <taxon>Streptosporangiales</taxon>
        <taxon>Nocardiopsidaceae</taxon>
        <taxon>Spinactinospora</taxon>
    </lineage>
</organism>
<keyword evidence="3" id="KW-0732">Signal</keyword>
<dbReference type="EMBL" id="JACCCC010000001">
    <property type="protein sequence ID" value="NYE49496.1"/>
    <property type="molecule type" value="Genomic_DNA"/>
</dbReference>
<evidence type="ECO:0000256" key="1">
    <source>
        <dbReference type="SAM" id="MobiDB-lite"/>
    </source>
</evidence>
<protein>
    <submittedName>
        <fullName evidence="4">Uncharacterized protein</fullName>
    </submittedName>
</protein>
<keyword evidence="2" id="KW-0812">Transmembrane</keyword>
<dbReference type="AlphaFoldDB" id="A0A852TY79"/>